<evidence type="ECO:0000256" key="8">
    <source>
        <dbReference type="ARBA" id="ARBA00023049"/>
    </source>
</evidence>
<keyword evidence="8 10" id="KW-0482">Metalloprotease</keyword>
<organism evidence="13 14">
    <name type="scientific">Listeria marthii FSL S4-120</name>
    <dbReference type="NCBI Taxonomy" id="702457"/>
    <lineage>
        <taxon>Bacteria</taxon>
        <taxon>Bacillati</taxon>
        <taxon>Bacillota</taxon>
        <taxon>Bacilli</taxon>
        <taxon>Bacillales</taxon>
        <taxon>Listeriaceae</taxon>
        <taxon>Listeria</taxon>
    </lineage>
</organism>
<feature type="transmembrane region" description="Helical" evidence="11">
    <location>
        <begin position="162"/>
        <end position="186"/>
    </location>
</feature>
<comment type="caution">
    <text evidence="13">The sequence shown here is derived from an EMBL/GenBank/DDBJ whole genome shotgun (WGS) entry which is preliminary data.</text>
</comment>
<dbReference type="PANTHER" id="PTHR43221">
    <property type="entry name" value="PROTEASE HTPX"/>
    <property type="match status" value="1"/>
</dbReference>
<keyword evidence="1" id="KW-1003">Cell membrane</keyword>
<feature type="domain" description="Peptidase M48" evidence="12">
    <location>
        <begin position="85"/>
        <end position="285"/>
    </location>
</feature>
<evidence type="ECO:0000256" key="10">
    <source>
        <dbReference type="RuleBase" id="RU003983"/>
    </source>
</evidence>
<keyword evidence="3 11" id="KW-0812">Transmembrane</keyword>
<evidence type="ECO:0000256" key="9">
    <source>
        <dbReference type="ARBA" id="ARBA00023136"/>
    </source>
</evidence>
<comment type="cofactor">
    <cofactor evidence="10">
        <name>Zn(2+)</name>
        <dbReference type="ChEBI" id="CHEBI:29105"/>
    </cofactor>
    <text evidence="10">Binds 1 zinc ion per subunit.</text>
</comment>
<keyword evidence="4" id="KW-0479">Metal-binding</keyword>
<dbReference type="EMBL" id="ADXF01000275">
    <property type="protein sequence ID" value="EFR88909.1"/>
    <property type="molecule type" value="Genomic_DNA"/>
</dbReference>
<keyword evidence="5 10" id="KW-0378">Hydrolase</keyword>
<evidence type="ECO:0000256" key="3">
    <source>
        <dbReference type="ARBA" id="ARBA00022692"/>
    </source>
</evidence>
<dbReference type="InterPro" id="IPR001915">
    <property type="entry name" value="Peptidase_M48"/>
</dbReference>
<evidence type="ECO:0000313" key="14">
    <source>
        <dbReference type="Proteomes" id="UP000003412"/>
    </source>
</evidence>
<sequence>MEIRKSKFNYVYIIWTTLTVLIALMIVKKILAIPLLVAITIITTLFVGVFVLNYGLFGDWRNRVRLGLKKPATLNEVNGLNSINEEVFQKVSSFYPKVKKAEIFVIAENDINAYALGQKTIGITKGALVSLNIGELKAVIAHEYGHLANRDTLNFILLNTSFTILSIALLPLYGISFFFGFIFAFVEGMLSGNSSISTSLLSVVTKIVRWSYLKYYELGFYFVNLGSRDFEYRADEVAAKAGYGEELLSFFYMLEKADGDVRKGLLAFLASTHPYTSYRIQNIEKFIGISDSISEVEYQNYAKLIDQ</sequence>
<dbReference type="PANTHER" id="PTHR43221:SF2">
    <property type="entry name" value="PROTEASE HTPX HOMOLOG"/>
    <property type="match status" value="1"/>
</dbReference>
<dbReference type="Pfam" id="PF01435">
    <property type="entry name" value="Peptidase_M48"/>
    <property type="match status" value="1"/>
</dbReference>
<protein>
    <submittedName>
        <fullName evidence="13">M48 family peptidase</fullName>
    </submittedName>
</protein>
<gene>
    <name evidence="13" type="ORF">NT05LM_0475</name>
</gene>
<evidence type="ECO:0000256" key="2">
    <source>
        <dbReference type="ARBA" id="ARBA00022670"/>
    </source>
</evidence>
<keyword evidence="6 10" id="KW-0862">Zinc</keyword>
<keyword evidence="7 11" id="KW-1133">Transmembrane helix</keyword>
<keyword evidence="2 10" id="KW-0645">Protease</keyword>
<evidence type="ECO:0000256" key="7">
    <source>
        <dbReference type="ARBA" id="ARBA00022989"/>
    </source>
</evidence>
<evidence type="ECO:0000256" key="1">
    <source>
        <dbReference type="ARBA" id="ARBA00022475"/>
    </source>
</evidence>
<evidence type="ECO:0000259" key="12">
    <source>
        <dbReference type="Pfam" id="PF01435"/>
    </source>
</evidence>
<dbReference type="Proteomes" id="UP000003412">
    <property type="component" value="Chromosome"/>
</dbReference>
<keyword evidence="9 11" id="KW-0472">Membrane</keyword>
<name>A0ABP2K1J5_9LIST</name>
<dbReference type="InterPro" id="IPR050083">
    <property type="entry name" value="HtpX_protease"/>
</dbReference>
<comment type="similarity">
    <text evidence="10">Belongs to the peptidase M48 family.</text>
</comment>
<evidence type="ECO:0000256" key="4">
    <source>
        <dbReference type="ARBA" id="ARBA00022723"/>
    </source>
</evidence>
<evidence type="ECO:0000256" key="5">
    <source>
        <dbReference type="ARBA" id="ARBA00022801"/>
    </source>
</evidence>
<evidence type="ECO:0000256" key="11">
    <source>
        <dbReference type="SAM" id="Phobius"/>
    </source>
</evidence>
<keyword evidence="14" id="KW-1185">Reference proteome</keyword>
<proteinExistence type="inferred from homology"/>
<dbReference type="Gene3D" id="3.30.2010.10">
    <property type="entry name" value="Metalloproteases ('zincins'), catalytic domain"/>
    <property type="match status" value="1"/>
</dbReference>
<feature type="transmembrane region" description="Helical" evidence="11">
    <location>
        <begin position="9"/>
        <end position="27"/>
    </location>
</feature>
<evidence type="ECO:0000256" key="6">
    <source>
        <dbReference type="ARBA" id="ARBA00022833"/>
    </source>
</evidence>
<reference evidence="13 14" key="1">
    <citation type="journal article" date="2010" name="Microbiol. Resour. Announc.">
        <title>Comparative genomics of the bacterial genus Listeria: Genome evolution is characterized by limited gene acquisition and limited gene loss.</title>
        <authorList>
            <person name="den Bakker H.C."/>
            <person name="Cummings C.A."/>
            <person name="Ferreira V."/>
            <person name="Vatta P."/>
            <person name="Orsi R.H."/>
            <person name="Degoricija L."/>
            <person name="Barker M."/>
            <person name="Petrauskene O."/>
            <person name="Furtado M.R."/>
            <person name="Wiedmann M."/>
        </authorList>
    </citation>
    <scope>NUCLEOTIDE SEQUENCE [LARGE SCALE GENOMIC DNA]</scope>
    <source>
        <strain evidence="13 14">FSL S4-120</strain>
    </source>
</reference>
<evidence type="ECO:0000313" key="13">
    <source>
        <dbReference type="EMBL" id="EFR88909.1"/>
    </source>
</evidence>
<feature type="transmembrane region" description="Helical" evidence="11">
    <location>
        <begin position="33"/>
        <end position="56"/>
    </location>
</feature>
<accession>A0ABP2K1J5</accession>